<accession>A0ABR3FK58</accession>
<evidence type="ECO:0000313" key="3">
    <source>
        <dbReference type="Proteomes" id="UP001465976"/>
    </source>
</evidence>
<feature type="region of interest" description="Disordered" evidence="1">
    <location>
        <begin position="1"/>
        <end position="31"/>
    </location>
</feature>
<sequence>MSYDRGASLEVPKAPKLGTKPLIPEDEPDGELLPRIPDFKMSTFDFGFEADGDLVYDSQSPTPTQNKDPSALFIGTDGLKSAFNSPSKRTHSAKGYGNEAYAAHHTSPGKQAKFDRGKGNGMELHGNSGKGKGRNLTPYEAGEYADAFLDPMALSDPGFMITEDKGEWETYDSKM</sequence>
<evidence type="ECO:0000256" key="1">
    <source>
        <dbReference type="SAM" id="MobiDB-lite"/>
    </source>
</evidence>
<organism evidence="2 3">
    <name type="scientific">Marasmius crinis-equi</name>
    <dbReference type="NCBI Taxonomy" id="585013"/>
    <lineage>
        <taxon>Eukaryota</taxon>
        <taxon>Fungi</taxon>
        <taxon>Dikarya</taxon>
        <taxon>Basidiomycota</taxon>
        <taxon>Agaricomycotina</taxon>
        <taxon>Agaricomycetes</taxon>
        <taxon>Agaricomycetidae</taxon>
        <taxon>Agaricales</taxon>
        <taxon>Marasmiineae</taxon>
        <taxon>Marasmiaceae</taxon>
        <taxon>Marasmius</taxon>
    </lineage>
</organism>
<gene>
    <name evidence="2" type="ORF">V5O48_006193</name>
</gene>
<feature type="region of interest" description="Disordered" evidence="1">
    <location>
        <begin position="83"/>
        <end position="137"/>
    </location>
</feature>
<dbReference type="EMBL" id="JBAHYK010000275">
    <property type="protein sequence ID" value="KAL0575774.1"/>
    <property type="molecule type" value="Genomic_DNA"/>
</dbReference>
<proteinExistence type="predicted"/>
<keyword evidence="3" id="KW-1185">Reference proteome</keyword>
<comment type="caution">
    <text evidence="2">The sequence shown here is derived from an EMBL/GenBank/DDBJ whole genome shotgun (WGS) entry which is preliminary data.</text>
</comment>
<reference evidence="2 3" key="1">
    <citation type="submission" date="2024-02" db="EMBL/GenBank/DDBJ databases">
        <title>A draft genome for the cacao thread blight pathogen Marasmius crinis-equi.</title>
        <authorList>
            <person name="Cohen S.P."/>
            <person name="Baruah I.K."/>
            <person name="Amoako-Attah I."/>
            <person name="Bukari Y."/>
            <person name="Meinhardt L.W."/>
            <person name="Bailey B.A."/>
        </authorList>
    </citation>
    <scope>NUCLEOTIDE SEQUENCE [LARGE SCALE GENOMIC DNA]</scope>
    <source>
        <strain evidence="2 3">GH-76</strain>
    </source>
</reference>
<name>A0ABR3FK58_9AGAR</name>
<protein>
    <submittedName>
        <fullName evidence="2">Uncharacterized protein</fullName>
    </submittedName>
</protein>
<evidence type="ECO:0000313" key="2">
    <source>
        <dbReference type="EMBL" id="KAL0575774.1"/>
    </source>
</evidence>
<dbReference type="Proteomes" id="UP001465976">
    <property type="component" value="Unassembled WGS sequence"/>
</dbReference>